<comment type="caution">
    <text evidence="1">The sequence shown here is derived from an EMBL/GenBank/DDBJ whole genome shotgun (WGS) entry which is preliminary data.</text>
</comment>
<dbReference type="AlphaFoldDB" id="B1FNA0"/>
<proteinExistence type="predicted"/>
<reference evidence="1 2" key="1">
    <citation type="submission" date="2008-03" db="EMBL/GenBank/DDBJ databases">
        <title>Sequencing of the draft genome and assembly of Burkholderia ambifaria IOP40-10.</title>
        <authorList>
            <consortium name="US DOE Joint Genome Institute (JGI-PGF)"/>
            <person name="Copeland A."/>
            <person name="Lucas S."/>
            <person name="Lapidus A."/>
            <person name="Glavina del Rio T."/>
            <person name="Dalin E."/>
            <person name="Tice H."/>
            <person name="Bruce D."/>
            <person name="Goodwin L."/>
            <person name="Pitluck S."/>
            <person name="Larimer F."/>
            <person name="Land M.L."/>
            <person name="Hauser L."/>
            <person name="Tiedje J."/>
            <person name="Richardson P."/>
        </authorList>
    </citation>
    <scope>NUCLEOTIDE SEQUENCE [LARGE SCALE GENOMIC DNA]</scope>
    <source>
        <strain evidence="1 2">IOP40-10</strain>
    </source>
</reference>
<dbReference type="EMBL" id="ABLC01000222">
    <property type="protein sequence ID" value="EDT00985.1"/>
    <property type="molecule type" value="Genomic_DNA"/>
</dbReference>
<protein>
    <submittedName>
        <fullName evidence="1">Uncharacterized protein</fullName>
    </submittedName>
</protein>
<organism evidence="1 2">
    <name type="scientific">Burkholderia ambifaria IOP40-10</name>
    <dbReference type="NCBI Taxonomy" id="396596"/>
    <lineage>
        <taxon>Bacteria</taxon>
        <taxon>Pseudomonadati</taxon>
        <taxon>Pseudomonadota</taxon>
        <taxon>Betaproteobacteria</taxon>
        <taxon>Burkholderiales</taxon>
        <taxon>Burkholderiaceae</taxon>
        <taxon>Burkholderia</taxon>
        <taxon>Burkholderia cepacia complex</taxon>
    </lineage>
</organism>
<name>B1FNA0_9BURK</name>
<accession>B1FNA0</accession>
<sequence>MWPDTTDTAPNSPIARALHRITPYSRPHFTFGSVTRRKICQPDAPSTRAASSSSVPCACISGISSRATNGNVTKIVASTMPGTAKMICTSWSCSHGPSQPCAPNSST</sequence>
<evidence type="ECO:0000313" key="1">
    <source>
        <dbReference type="EMBL" id="EDT00985.1"/>
    </source>
</evidence>
<dbReference type="Proteomes" id="UP000005463">
    <property type="component" value="Unassembled WGS sequence"/>
</dbReference>
<evidence type="ECO:0000313" key="2">
    <source>
        <dbReference type="Proteomes" id="UP000005463"/>
    </source>
</evidence>
<gene>
    <name evidence="1" type="ORF">BamIOP4010DRAFT_5511</name>
</gene>